<dbReference type="CDD" id="cd06267">
    <property type="entry name" value="PBP1_LacI_sugar_binding-like"/>
    <property type="match status" value="1"/>
</dbReference>
<dbReference type="PROSITE" id="PS50932">
    <property type="entry name" value="HTH_LACI_2"/>
    <property type="match status" value="1"/>
</dbReference>
<dbReference type="InterPro" id="IPR000843">
    <property type="entry name" value="HTH_LacI"/>
</dbReference>
<evidence type="ECO:0000313" key="5">
    <source>
        <dbReference type="EMBL" id="MBO1753420.1"/>
    </source>
</evidence>
<reference evidence="5" key="1">
    <citation type="submission" date="2021-03" db="EMBL/GenBank/DDBJ databases">
        <title>Actinotalea soli sp. nov., isolated from soil.</title>
        <authorList>
            <person name="Ping W."/>
            <person name="Zhang J."/>
        </authorList>
    </citation>
    <scope>NUCLEOTIDE SEQUENCE</scope>
    <source>
        <strain evidence="5">BY-33</strain>
    </source>
</reference>
<accession>A0A939LVE0</accession>
<organism evidence="5 6">
    <name type="scientific">Actinotalea soli</name>
    <dbReference type="NCBI Taxonomy" id="2819234"/>
    <lineage>
        <taxon>Bacteria</taxon>
        <taxon>Bacillati</taxon>
        <taxon>Actinomycetota</taxon>
        <taxon>Actinomycetes</taxon>
        <taxon>Micrococcales</taxon>
        <taxon>Cellulomonadaceae</taxon>
        <taxon>Actinotalea</taxon>
    </lineage>
</organism>
<dbReference type="InterPro" id="IPR028082">
    <property type="entry name" value="Peripla_BP_I"/>
</dbReference>
<dbReference type="SUPFAM" id="SSF53822">
    <property type="entry name" value="Periplasmic binding protein-like I"/>
    <property type="match status" value="1"/>
</dbReference>
<evidence type="ECO:0000256" key="3">
    <source>
        <dbReference type="ARBA" id="ARBA00023163"/>
    </source>
</evidence>
<dbReference type="InterPro" id="IPR010982">
    <property type="entry name" value="Lambda_DNA-bd_dom_sf"/>
</dbReference>
<dbReference type="Pfam" id="PF13377">
    <property type="entry name" value="Peripla_BP_3"/>
    <property type="match status" value="1"/>
</dbReference>
<feature type="domain" description="HTH lacI-type" evidence="4">
    <location>
        <begin position="3"/>
        <end position="57"/>
    </location>
</feature>
<dbReference type="SMART" id="SM00354">
    <property type="entry name" value="HTH_LACI"/>
    <property type="match status" value="1"/>
</dbReference>
<evidence type="ECO:0000256" key="2">
    <source>
        <dbReference type="ARBA" id="ARBA00023125"/>
    </source>
</evidence>
<dbReference type="GO" id="GO:0003700">
    <property type="term" value="F:DNA-binding transcription factor activity"/>
    <property type="evidence" value="ECO:0007669"/>
    <property type="project" value="TreeGrafter"/>
</dbReference>
<keyword evidence="6" id="KW-1185">Reference proteome</keyword>
<dbReference type="PANTHER" id="PTHR30146:SF109">
    <property type="entry name" value="HTH-TYPE TRANSCRIPTIONAL REGULATOR GALS"/>
    <property type="match status" value="1"/>
</dbReference>
<comment type="caution">
    <text evidence="5">The sequence shown here is derived from an EMBL/GenBank/DDBJ whole genome shotgun (WGS) entry which is preliminary data.</text>
</comment>
<dbReference type="Proteomes" id="UP000664209">
    <property type="component" value="Unassembled WGS sequence"/>
</dbReference>
<dbReference type="CDD" id="cd01392">
    <property type="entry name" value="HTH_LacI"/>
    <property type="match status" value="1"/>
</dbReference>
<gene>
    <name evidence="5" type="ORF">J4G33_16560</name>
</gene>
<sequence length="341" mass="36145">MAATMQDVAQRAGVSIKTVSNVVNGYPYIRESTRQRVLDAIQALDYQVNAAARNLRTGRTGIIALALPELSLPYFAELADAVIESADEQGLTVIIEQHGGRRERELDVLSGVRRHLTDGLIYSPLALGEGDEARLDVDFPLVLLGERIFHDPVDHVTMDNVEAARAATAYLLGLGRRRIAVIGVHPGEVVGSAGLRLEGHLAALAEAGVAPDDALLGAAGLWHRATGAEAMAAMLDKGVRPDAVFGLNDALALGAMHELQLRGMRIPEDVAVIGFDDIDEGAYANPGLTTVDPGRGQIARTAVEMLATRISSRGAAAPHRVVADYTIVVRGSTEAGHDRPA</sequence>
<evidence type="ECO:0000259" key="4">
    <source>
        <dbReference type="PROSITE" id="PS50932"/>
    </source>
</evidence>
<dbReference type="Gene3D" id="1.10.260.40">
    <property type="entry name" value="lambda repressor-like DNA-binding domains"/>
    <property type="match status" value="1"/>
</dbReference>
<keyword evidence="3" id="KW-0804">Transcription</keyword>
<dbReference type="EMBL" id="JAGEMK010000013">
    <property type="protein sequence ID" value="MBO1753420.1"/>
    <property type="molecule type" value="Genomic_DNA"/>
</dbReference>
<dbReference type="GO" id="GO:0000976">
    <property type="term" value="F:transcription cis-regulatory region binding"/>
    <property type="evidence" value="ECO:0007669"/>
    <property type="project" value="TreeGrafter"/>
</dbReference>
<dbReference type="InterPro" id="IPR046335">
    <property type="entry name" value="LacI/GalR-like_sensor"/>
</dbReference>
<dbReference type="RefSeq" id="WP_208057112.1">
    <property type="nucleotide sequence ID" value="NZ_JAGEMK010000013.1"/>
</dbReference>
<name>A0A939LVE0_9CELL</name>
<proteinExistence type="predicted"/>
<evidence type="ECO:0000256" key="1">
    <source>
        <dbReference type="ARBA" id="ARBA00023015"/>
    </source>
</evidence>
<keyword evidence="1" id="KW-0805">Transcription regulation</keyword>
<protein>
    <submittedName>
        <fullName evidence="5">LacI family DNA-binding transcriptional regulator</fullName>
    </submittedName>
</protein>
<dbReference type="Pfam" id="PF00356">
    <property type="entry name" value="LacI"/>
    <property type="match status" value="1"/>
</dbReference>
<dbReference type="SUPFAM" id="SSF47413">
    <property type="entry name" value="lambda repressor-like DNA-binding domains"/>
    <property type="match status" value="1"/>
</dbReference>
<dbReference type="PANTHER" id="PTHR30146">
    <property type="entry name" value="LACI-RELATED TRANSCRIPTIONAL REPRESSOR"/>
    <property type="match status" value="1"/>
</dbReference>
<evidence type="ECO:0000313" key="6">
    <source>
        <dbReference type="Proteomes" id="UP000664209"/>
    </source>
</evidence>
<dbReference type="PROSITE" id="PS00356">
    <property type="entry name" value="HTH_LACI_1"/>
    <property type="match status" value="1"/>
</dbReference>
<dbReference type="Gene3D" id="3.40.50.2300">
    <property type="match status" value="2"/>
</dbReference>
<keyword evidence="2 5" id="KW-0238">DNA-binding</keyword>
<dbReference type="AlphaFoldDB" id="A0A939LVE0"/>